<sequence length="32" mass="3887">MLDSYRWVALNLALFHVKVNQRHNDQAQSYIR</sequence>
<evidence type="ECO:0000313" key="2">
    <source>
        <dbReference type="Proteomes" id="UP000000753"/>
    </source>
</evidence>
<dbReference type="EMBL" id="CP000472">
    <property type="protein sequence ID" value="ACJ31526.1"/>
    <property type="molecule type" value="Genomic_DNA"/>
</dbReference>
<dbReference type="AlphaFoldDB" id="B8CV50"/>
<accession>B8CV50</accession>
<name>B8CV50_SHEPW</name>
<evidence type="ECO:0000313" key="1">
    <source>
        <dbReference type="EMBL" id="ACJ31526.1"/>
    </source>
</evidence>
<dbReference type="HOGENOM" id="CLU_3391314_0_0_6"/>
<dbReference type="KEGG" id="swp:swp_4906"/>
<dbReference type="Proteomes" id="UP000000753">
    <property type="component" value="Chromosome"/>
</dbReference>
<gene>
    <name evidence="1" type="ordered locus">swp_4906</name>
</gene>
<reference evidence="1 2" key="1">
    <citation type="journal article" date="2008" name="PLoS ONE">
        <title>Environmental adaptation: genomic analysis of the piezotolerant and psychrotolerant deep-sea iron reducing bacterium Shewanella piezotolerans WP3.</title>
        <authorList>
            <person name="Wang F."/>
            <person name="Wang J."/>
            <person name="Jian H."/>
            <person name="Zhang B."/>
            <person name="Li S."/>
            <person name="Wang F."/>
            <person name="Zeng X."/>
            <person name="Gao L."/>
            <person name="Bartlett D.H."/>
            <person name="Yu J."/>
            <person name="Hu S."/>
            <person name="Xiao X."/>
        </authorList>
    </citation>
    <scope>NUCLEOTIDE SEQUENCE [LARGE SCALE GENOMIC DNA]</scope>
    <source>
        <strain evidence="2">WP3 / JCM 13877</strain>
    </source>
</reference>
<organism evidence="1 2">
    <name type="scientific">Shewanella piezotolerans (strain WP3 / JCM 13877)</name>
    <dbReference type="NCBI Taxonomy" id="225849"/>
    <lineage>
        <taxon>Bacteria</taxon>
        <taxon>Pseudomonadati</taxon>
        <taxon>Pseudomonadota</taxon>
        <taxon>Gammaproteobacteria</taxon>
        <taxon>Alteromonadales</taxon>
        <taxon>Shewanellaceae</taxon>
        <taxon>Shewanella</taxon>
    </lineage>
</organism>
<proteinExistence type="predicted"/>
<keyword evidence="2" id="KW-1185">Reference proteome</keyword>
<protein>
    <submittedName>
        <fullName evidence="1">Uncharacterized protein</fullName>
    </submittedName>
</protein>